<dbReference type="EMBL" id="JBHTJZ010000053">
    <property type="protein sequence ID" value="MFD0961554.1"/>
    <property type="molecule type" value="Genomic_DNA"/>
</dbReference>
<proteinExistence type="predicted"/>
<protein>
    <recommendedName>
        <fullName evidence="3">DUF2634 domain-containing protein</fullName>
    </recommendedName>
</protein>
<gene>
    <name evidence="1" type="ORF">ACFQ2I_19565</name>
</gene>
<comment type="caution">
    <text evidence="1">The sequence shown here is derived from an EMBL/GenBank/DDBJ whole genome shotgun (WGS) entry which is preliminary data.</text>
</comment>
<organism evidence="1 2">
    <name type="scientific">Paenibacillus chungangensis</name>
    <dbReference type="NCBI Taxonomy" id="696535"/>
    <lineage>
        <taxon>Bacteria</taxon>
        <taxon>Bacillati</taxon>
        <taxon>Bacillota</taxon>
        <taxon>Bacilli</taxon>
        <taxon>Bacillales</taxon>
        <taxon>Paenibacillaceae</taxon>
        <taxon>Paenibacillus</taxon>
    </lineage>
</organism>
<evidence type="ECO:0000313" key="2">
    <source>
        <dbReference type="Proteomes" id="UP001596989"/>
    </source>
</evidence>
<sequence length="135" mass="16072">MKFDDTIIEHNGINYFQINFIYTESLNDLQDIERITFAQGTKLGTQLVNLYDPSYKEKLILKGNYEEEYEEKYGIKIENIKDRKTKEFIIEYNLMQVDNGYTTFDAINDESINIQISWESKDKKYNEVLNIRGSR</sequence>
<keyword evidence="2" id="KW-1185">Reference proteome</keyword>
<dbReference type="Proteomes" id="UP001596989">
    <property type="component" value="Unassembled WGS sequence"/>
</dbReference>
<evidence type="ECO:0008006" key="3">
    <source>
        <dbReference type="Google" id="ProtNLM"/>
    </source>
</evidence>
<dbReference type="RefSeq" id="WP_377567237.1">
    <property type="nucleotide sequence ID" value="NZ_JBHTJZ010000053.1"/>
</dbReference>
<evidence type="ECO:0000313" key="1">
    <source>
        <dbReference type="EMBL" id="MFD0961554.1"/>
    </source>
</evidence>
<reference evidence="2" key="1">
    <citation type="journal article" date="2019" name="Int. J. Syst. Evol. Microbiol.">
        <title>The Global Catalogue of Microorganisms (GCM) 10K type strain sequencing project: providing services to taxonomists for standard genome sequencing and annotation.</title>
        <authorList>
            <consortium name="The Broad Institute Genomics Platform"/>
            <consortium name="The Broad Institute Genome Sequencing Center for Infectious Disease"/>
            <person name="Wu L."/>
            <person name="Ma J."/>
        </authorList>
    </citation>
    <scope>NUCLEOTIDE SEQUENCE [LARGE SCALE GENOMIC DNA]</scope>
    <source>
        <strain evidence="2">CCUG 59129</strain>
    </source>
</reference>
<name>A0ABW3HVM1_9BACL</name>
<accession>A0ABW3HVM1</accession>